<evidence type="ECO:0000313" key="1">
    <source>
        <dbReference type="EMBL" id="KAK3354065.1"/>
    </source>
</evidence>
<reference evidence="1" key="2">
    <citation type="submission" date="2023-06" db="EMBL/GenBank/DDBJ databases">
        <authorList>
            <consortium name="Lawrence Berkeley National Laboratory"/>
            <person name="Haridas S."/>
            <person name="Hensen N."/>
            <person name="Bonometti L."/>
            <person name="Westerberg I."/>
            <person name="Brannstrom I.O."/>
            <person name="Guillou S."/>
            <person name="Cros-Aarteil S."/>
            <person name="Calhoun S."/>
            <person name="Kuo A."/>
            <person name="Mondo S."/>
            <person name="Pangilinan J."/>
            <person name="Riley R."/>
            <person name="Labutti K."/>
            <person name="Andreopoulos B."/>
            <person name="Lipzen A."/>
            <person name="Chen C."/>
            <person name="Yanf M."/>
            <person name="Daum C."/>
            <person name="Ng V."/>
            <person name="Clum A."/>
            <person name="Steindorff A."/>
            <person name="Ohm R."/>
            <person name="Martin F."/>
            <person name="Silar P."/>
            <person name="Natvig D."/>
            <person name="Lalanne C."/>
            <person name="Gautier V."/>
            <person name="Ament-Velasquez S.L."/>
            <person name="Kruys A."/>
            <person name="Hutchinson M.I."/>
            <person name="Powell A.J."/>
            <person name="Barry K."/>
            <person name="Miller A.N."/>
            <person name="Grigoriev I.V."/>
            <person name="Debuchy R."/>
            <person name="Gladieux P."/>
            <person name="Thoren M.H."/>
            <person name="Johannesson H."/>
        </authorList>
    </citation>
    <scope>NUCLEOTIDE SEQUENCE</scope>
    <source>
        <strain evidence="1">CBS 955.72</strain>
    </source>
</reference>
<gene>
    <name evidence="1" type="ORF">B0T25DRAFT_518981</name>
</gene>
<organism evidence="1 2">
    <name type="scientific">Lasiosphaeria hispida</name>
    <dbReference type="NCBI Taxonomy" id="260671"/>
    <lineage>
        <taxon>Eukaryota</taxon>
        <taxon>Fungi</taxon>
        <taxon>Dikarya</taxon>
        <taxon>Ascomycota</taxon>
        <taxon>Pezizomycotina</taxon>
        <taxon>Sordariomycetes</taxon>
        <taxon>Sordariomycetidae</taxon>
        <taxon>Sordariales</taxon>
        <taxon>Lasiosphaeriaceae</taxon>
        <taxon>Lasiosphaeria</taxon>
    </lineage>
</organism>
<dbReference type="AlphaFoldDB" id="A0AAJ0HK69"/>
<proteinExistence type="predicted"/>
<name>A0AAJ0HK69_9PEZI</name>
<dbReference type="Proteomes" id="UP001275084">
    <property type="component" value="Unassembled WGS sequence"/>
</dbReference>
<sequence length="210" mass="22193">MANPDKAMLPSATFSDSVIGAYTLAPQTTPFALTGTLAAACKSRSVLCFTTAGQLVKNFACDLVDHIDTNSYQYLDSDCYPPHYDLVNHGEPNLDRTLAYPGTACPSGFTPACTTTLTLTNPSAKPTPYTGTLTQTWCCPKPATSGSNNNWICTDRDDLAPTSRLCLSLAAVGTNTRKVWFAADLALGTGTKTAGGEIAYTTSTVGPEMR</sequence>
<keyword evidence="2" id="KW-1185">Reference proteome</keyword>
<protein>
    <submittedName>
        <fullName evidence="1">Uncharacterized protein</fullName>
    </submittedName>
</protein>
<evidence type="ECO:0000313" key="2">
    <source>
        <dbReference type="Proteomes" id="UP001275084"/>
    </source>
</evidence>
<comment type="caution">
    <text evidence="1">The sequence shown here is derived from an EMBL/GenBank/DDBJ whole genome shotgun (WGS) entry which is preliminary data.</text>
</comment>
<accession>A0AAJ0HK69</accession>
<reference evidence="1" key="1">
    <citation type="journal article" date="2023" name="Mol. Phylogenet. Evol.">
        <title>Genome-scale phylogeny and comparative genomics of the fungal order Sordariales.</title>
        <authorList>
            <person name="Hensen N."/>
            <person name="Bonometti L."/>
            <person name="Westerberg I."/>
            <person name="Brannstrom I.O."/>
            <person name="Guillou S."/>
            <person name="Cros-Aarteil S."/>
            <person name="Calhoun S."/>
            <person name="Haridas S."/>
            <person name="Kuo A."/>
            <person name="Mondo S."/>
            <person name="Pangilinan J."/>
            <person name="Riley R."/>
            <person name="LaButti K."/>
            <person name="Andreopoulos B."/>
            <person name="Lipzen A."/>
            <person name="Chen C."/>
            <person name="Yan M."/>
            <person name="Daum C."/>
            <person name="Ng V."/>
            <person name="Clum A."/>
            <person name="Steindorff A."/>
            <person name="Ohm R.A."/>
            <person name="Martin F."/>
            <person name="Silar P."/>
            <person name="Natvig D.O."/>
            <person name="Lalanne C."/>
            <person name="Gautier V."/>
            <person name="Ament-Velasquez S.L."/>
            <person name="Kruys A."/>
            <person name="Hutchinson M.I."/>
            <person name="Powell A.J."/>
            <person name="Barry K."/>
            <person name="Miller A.N."/>
            <person name="Grigoriev I.V."/>
            <person name="Debuchy R."/>
            <person name="Gladieux P."/>
            <person name="Hiltunen Thoren M."/>
            <person name="Johannesson H."/>
        </authorList>
    </citation>
    <scope>NUCLEOTIDE SEQUENCE</scope>
    <source>
        <strain evidence="1">CBS 955.72</strain>
    </source>
</reference>
<dbReference type="EMBL" id="JAUIQD010000004">
    <property type="protein sequence ID" value="KAK3354065.1"/>
    <property type="molecule type" value="Genomic_DNA"/>
</dbReference>